<feature type="domain" description="NADAR" evidence="2">
    <location>
        <begin position="332"/>
        <end position="458"/>
    </location>
</feature>
<dbReference type="InterPro" id="IPR012816">
    <property type="entry name" value="NADAR"/>
</dbReference>
<dbReference type="eggNOG" id="ENOG502RUZR">
    <property type="taxonomic scope" value="Eukaryota"/>
</dbReference>
<dbReference type="InParanoid" id="S8E718"/>
<feature type="region of interest" description="Disordered" evidence="1">
    <location>
        <begin position="284"/>
        <end position="306"/>
    </location>
</feature>
<dbReference type="OrthoDB" id="206452at2759"/>
<proteinExistence type="predicted"/>
<feature type="compositionally biased region" description="Pro residues" evidence="1">
    <location>
        <begin position="166"/>
        <end position="177"/>
    </location>
</feature>
<dbReference type="Pfam" id="PF08719">
    <property type="entry name" value="NADAR"/>
    <property type="match status" value="1"/>
</dbReference>
<name>S8E718_FOMSC</name>
<protein>
    <recommendedName>
        <fullName evidence="2">NADAR domain-containing protein</fullName>
    </recommendedName>
</protein>
<evidence type="ECO:0000313" key="4">
    <source>
        <dbReference type="Proteomes" id="UP000015241"/>
    </source>
</evidence>
<dbReference type="AlphaFoldDB" id="S8E718"/>
<dbReference type="HOGENOM" id="CLU_589290_0_0_1"/>
<dbReference type="CDD" id="cd15457">
    <property type="entry name" value="NADAR"/>
    <property type="match status" value="1"/>
</dbReference>
<accession>S8E718</accession>
<evidence type="ECO:0000256" key="1">
    <source>
        <dbReference type="SAM" id="MobiDB-lite"/>
    </source>
</evidence>
<dbReference type="InterPro" id="IPR037238">
    <property type="entry name" value="YbiA-like_sf"/>
</dbReference>
<keyword evidence="4" id="KW-1185">Reference proteome</keyword>
<dbReference type="STRING" id="743788.S8E718"/>
<dbReference type="Proteomes" id="UP000015241">
    <property type="component" value="Unassembled WGS sequence"/>
</dbReference>
<evidence type="ECO:0000259" key="2">
    <source>
        <dbReference type="Pfam" id="PF08719"/>
    </source>
</evidence>
<feature type="region of interest" description="Disordered" evidence="1">
    <location>
        <begin position="124"/>
        <end position="183"/>
    </location>
</feature>
<evidence type="ECO:0000313" key="3">
    <source>
        <dbReference type="EMBL" id="EPT00797.1"/>
    </source>
</evidence>
<dbReference type="EMBL" id="KE504146">
    <property type="protein sequence ID" value="EPT00797.1"/>
    <property type="molecule type" value="Genomic_DNA"/>
</dbReference>
<dbReference type="SUPFAM" id="SSF143990">
    <property type="entry name" value="YbiA-like"/>
    <property type="match status" value="1"/>
</dbReference>
<organism evidence="3 4">
    <name type="scientific">Fomitopsis schrenkii</name>
    <name type="common">Brown rot fungus</name>
    <dbReference type="NCBI Taxonomy" id="2126942"/>
    <lineage>
        <taxon>Eukaryota</taxon>
        <taxon>Fungi</taxon>
        <taxon>Dikarya</taxon>
        <taxon>Basidiomycota</taxon>
        <taxon>Agaricomycotina</taxon>
        <taxon>Agaricomycetes</taxon>
        <taxon>Polyporales</taxon>
        <taxon>Fomitopsis</taxon>
    </lineage>
</organism>
<gene>
    <name evidence="3" type="ORF">FOMPIDRAFT_149428</name>
</gene>
<dbReference type="Gene3D" id="1.10.357.40">
    <property type="entry name" value="YbiA-like"/>
    <property type="match status" value="1"/>
</dbReference>
<sequence>MGYRSNSQPYPSYATQTGYVQPSVYQPQQQQMVQAVQPQVFCANVDPQQYQYMQAPQPIMTFPQPPIAAQPVIPNVPPPNVVPAGYGQTYAQPGAGANMPQPVVPNIAAAQHNAAPVIPQMPRQQGAMAMPEPVVDPDPPRSRSRLGPGQYGPYDSRRRSPSPAYRDPPPSHNPLPRPPRDLFDSTPYIRLLDELRRPIDNDTLKRNLSVRTVQTQAVNVPLFPSGGSGARRERKHRKGLFGVFGRRHRDDDDDQDLVSPVSAQVFYPTMPMQQPYNAAPQMMQVDPGGNGPSATMPGPSRGSTPIPVREPTPAPPPVRVHRQNEFSGLIPSSAHSVHWHHKSYPTASHLHEALKFMGHRPDVAEEIRHCPTVDDARRVSIANQHLIRDDWEHETLRMMDEVIYEKLLQHPHLRAMLLDTGLAEILFADADLFWGEGAVGDGANELGQSLMRVRDRFRAEDIHT</sequence>
<reference evidence="3 4" key="1">
    <citation type="journal article" date="2012" name="Science">
        <title>The Paleozoic origin of enzymatic lignin decomposition reconstructed from 31 fungal genomes.</title>
        <authorList>
            <person name="Floudas D."/>
            <person name="Binder M."/>
            <person name="Riley R."/>
            <person name="Barry K."/>
            <person name="Blanchette R.A."/>
            <person name="Henrissat B."/>
            <person name="Martinez A.T."/>
            <person name="Otillar R."/>
            <person name="Spatafora J.W."/>
            <person name="Yadav J.S."/>
            <person name="Aerts A."/>
            <person name="Benoit I."/>
            <person name="Boyd A."/>
            <person name="Carlson A."/>
            <person name="Copeland A."/>
            <person name="Coutinho P.M."/>
            <person name="de Vries R.P."/>
            <person name="Ferreira P."/>
            <person name="Findley K."/>
            <person name="Foster B."/>
            <person name="Gaskell J."/>
            <person name="Glotzer D."/>
            <person name="Gorecki P."/>
            <person name="Heitman J."/>
            <person name="Hesse C."/>
            <person name="Hori C."/>
            <person name="Igarashi K."/>
            <person name="Jurgens J.A."/>
            <person name="Kallen N."/>
            <person name="Kersten P."/>
            <person name="Kohler A."/>
            <person name="Kuees U."/>
            <person name="Kumar T.K.A."/>
            <person name="Kuo A."/>
            <person name="LaButti K."/>
            <person name="Larrondo L.F."/>
            <person name="Lindquist E."/>
            <person name="Ling A."/>
            <person name="Lombard V."/>
            <person name="Lucas S."/>
            <person name="Lundell T."/>
            <person name="Martin R."/>
            <person name="McLaughlin D.J."/>
            <person name="Morgenstern I."/>
            <person name="Morin E."/>
            <person name="Murat C."/>
            <person name="Nagy L.G."/>
            <person name="Nolan M."/>
            <person name="Ohm R.A."/>
            <person name="Patyshakuliyeva A."/>
            <person name="Rokas A."/>
            <person name="Ruiz-Duenas F.J."/>
            <person name="Sabat G."/>
            <person name="Salamov A."/>
            <person name="Samejima M."/>
            <person name="Schmutz J."/>
            <person name="Slot J.C."/>
            <person name="St John F."/>
            <person name="Stenlid J."/>
            <person name="Sun H."/>
            <person name="Sun S."/>
            <person name="Syed K."/>
            <person name="Tsang A."/>
            <person name="Wiebenga A."/>
            <person name="Young D."/>
            <person name="Pisabarro A."/>
            <person name="Eastwood D.C."/>
            <person name="Martin F."/>
            <person name="Cullen D."/>
            <person name="Grigoriev I.V."/>
            <person name="Hibbett D.S."/>
        </authorList>
    </citation>
    <scope>NUCLEOTIDE SEQUENCE</scope>
    <source>
        <strain evidence="4">FP-58527</strain>
    </source>
</reference>